<proteinExistence type="predicted"/>
<evidence type="ECO:0000256" key="4">
    <source>
        <dbReference type="ARBA" id="ARBA00022636"/>
    </source>
</evidence>
<dbReference type="PANTHER" id="PTHR33121:SF81">
    <property type="entry name" value="CYCLIC DI-GMP PHOSPHODIESTERASE PDEB-RELATED"/>
    <property type="match status" value="1"/>
</dbReference>
<dbReference type="RefSeq" id="WP_075199054.1">
    <property type="nucleotide sequence ID" value="NZ_CP187984.1"/>
</dbReference>
<dbReference type="Gene3D" id="3.20.20.450">
    <property type="entry name" value="EAL domain"/>
    <property type="match status" value="1"/>
</dbReference>
<dbReference type="AlphaFoldDB" id="A0A2T7B2L2"/>
<evidence type="ECO:0000256" key="9">
    <source>
        <dbReference type="ARBA" id="ARBA00034290"/>
    </source>
</evidence>
<dbReference type="Pfam" id="PF00563">
    <property type="entry name" value="EAL"/>
    <property type="match status" value="1"/>
</dbReference>
<keyword evidence="4" id="KW-0973">c-di-GMP</keyword>
<dbReference type="EMBL" id="MSAG01000027">
    <property type="protein sequence ID" value="PUX19968.1"/>
    <property type="molecule type" value="Genomic_DNA"/>
</dbReference>
<keyword evidence="5 10" id="KW-0812">Transmembrane</keyword>
<dbReference type="InterPro" id="IPR001633">
    <property type="entry name" value="EAL_dom"/>
</dbReference>
<sequence>MFNRVSLGLNKTSGVAGIIIASLFAVLAIAQIVYWQLETRRIDDYSQAVLERSVTLLQQANNLAAREMKMAHYPPCSEADLNSLRTLLWEYQMIKDVGRTGARGIMCSALWGTLAVPQPLTATENIVSRDGARWLLNLPLTETIEVSAWWRNNLLVIFSPFVFTRFENDAETAHYSAIITTSQRDRRWFTLGPTQALLSQTDPTSHYAWYFITREHCNVQYDVCVMAGTHPYGLLQARWYTLGLLIALGLAIGLLLCASLALYQRKKASLRARLENALQNGDMRVVYQPIYEIETGRMKGMEALLRWHDNNGEAISPDVFIPLAEKEGMMSKVTEFVTTRAMTEMAELLTPYDLTLSINISLADLFSRHYLAFLIQFTQKTGLAANRIMLEITERENATLAHMEAAIALFKQHGFLIALDDFGTGYSTISWLSRLPIDEVKVDKSITDAIGTPSLNKTLLVNLIQMLKAMPQQIVFEGLEQRLQVEYLQDNFPGCYGQGWWFSRPIDSQALRLLLTMQAK</sequence>
<dbReference type="PROSITE" id="PS50883">
    <property type="entry name" value="EAL"/>
    <property type="match status" value="1"/>
</dbReference>
<evidence type="ECO:0000256" key="7">
    <source>
        <dbReference type="ARBA" id="ARBA00022989"/>
    </source>
</evidence>
<dbReference type="OrthoDB" id="675397at2"/>
<dbReference type="CDD" id="cd01948">
    <property type="entry name" value="EAL"/>
    <property type="match status" value="1"/>
</dbReference>
<feature type="domain" description="EAL" evidence="11">
    <location>
        <begin position="267"/>
        <end position="519"/>
    </location>
</feature>
<dbReference type="EC" id="3.1.4.52" evidence="2"/>
<dbReference type="InterPro" id="IPR050706">
    <property type="entry name" value="Cyclic-di-GMP_PDE-like"/>
</dbReference>
<accession>A0A2T7B2L2</accession>
<dbReference type="GO" id="GO:0005886">
    <property type="term" value="C:plasma membrane"/>
    <property type="evidence" value="ECO:0007669"/>
    <property type="project" value="UniProtKB-SubCell"/>
</dbReference>
<comment type="caution">
    <text evidence="12">The sequence shown here is derived from an EMBL/GenBank/DDBJ whole genome shotgun (WGS) entry which is preliminary data.</text>
</comment>
<dbReference type="InterPro" id="IPR024744">
    <property type="entry name" value="CSS-motif_dom"/>
</dbReference>
<dbReference type="PANTHER" id="PTHR33121">
    <property type="entry name" value="CYCLIC DI-GMP PHOSPHODIESTERASE PDEF"/>
    <property type="match status" value="1"/>
</dbReference>
<protein>
    <recommendedName>
        <fullName evidence="2">cyclic-guanylate-specific phosphodiesterase</fullName>
        <ecNumber evidence="2">3.1.4.52</ecNumber>
    </recommendedName>
</protein>
<dbReference type="GO" id="GO:0071111">
    <property type="term" value="F:cyclic-guanylate-specific phosphodiesterase activity"/>
    <property type="evidence" value="ECO:0007669"/>
    <property type="project" value="UniProtKB-EC"/>
</dbReference>
<evidence type="ECO:0000256" key="6">
    <source>
        <dbReference type="ARBA" id="ARBA00022801"/>
    </source>
</evidence>
<reference evidence="12" key="1">
    <citation type="submission" date="2016-12" db="EMBL/GenBank/DDBJ databases">
        <title>Analysis of the Molecular Diversity Among Cronobacter Species Isolated from Filth Flies Using a Pan Genomic DNA Microarray.</title>
        <authorList>
            <person name="Pava-Ripoll M."/>
            <person name="Tall B."/>
            <person name="Farber J."/>
            <person name="Fanning S."/>
            <person name="Lehner A."/>
            <person name="Stephan R."/>
            <person name="Pagotto F."/>
            <person name="Iverson C."/>
            <person name="Ziobro G."/>
            <person name="Miller A."/>
            <person name="Pearson R."/>
            <person name="Yan Q."/>
            <person name="Kim M."/>
            <person name="Jeong S."/>
            <person name="Park J."/>
            <person name="Jun S."/>
            <person name="Choi H."/>
            <person name="Chung T."/>
            <person name="Yoo Y."/>
            <person name="Park E."/>
            <person name="Hwang S."/>
            <person name="Lee B."/>
            <person name="Sathyamoorthy V."/>
            <person name="Carter L."/>
            <person name="Mammel M."/>
            <person name="Jackson S."/>
            <person name="Kothary M."/>
            <person name="Patel I."/>
            <person name="Grim C."/>
            <person name="Gopinath G."/>
            <person name="Gangiredla J."/>
            <person name="Chase H."/>
        </authorList>
    </citation>
    <scope>NUCLEOTIDE SEQUENCE [LARGE SCALE GENOMIC DNA]</scope>
    <source>
        <strain evidence="12">MOD1-Sh41s</strain>
    </source>
</reference>
<evidence type="ECO:0000313" key="12">
    <source>
        <dbReference type="EMBL" id="PUX19968.1"/>
    </source>
</evidence>
<dbReference type="Pfam" id="PF12792">
    <property type="entry name" value="CSS-motif"/>
    <property type="match status" value="1"/>
</dbReference>
<organism evidence="12">
    <name type="scientific">Cronobacter turicensis</name>
    <dbReference type="NCBI Taxonomy" id="413502"/>
    <lineage>
        <taxon>Bacteria</taxon>
        <taxon>Pseudomonadati</taxon>
        <taxon>Pseudomonadota</taxon>
        <taxon>Gammaproteobacteria</taxon>
        <taxon>Enterobacterales</taxon>
        <taxon>Enterobacteriaceae</taxon>
        <taxon>Cronobacter</taxon>
    </lineage>
</organism>
<keyword evidence="6" id="KW-0378">Hydrolase</keyword>
<feature type="transmembrane region" description="Helical" evidence="10">
    <location>
        <begin position="12"/>
        <end position="37"/>
    </location>
</feature>
<keyword evidence="3" id="KW-1003">Cell membrane</keyword>
<feature type="transmembrane region" description="Helical" evidence="10">
    <location>
        <begin position="239"/>
        <end position="263"/>
    </location>
</feature>
<evidence type="ECO:0000256" key="8">
    <source>
        <dbReference type="ARBA" id="ARBA00023136"/>
    </source>
</evidence>
<comment type="subcellular location">
    <subcellularLocation>
        <location evidence="1">Cell membrane</location>
        <topology evidence="1">Multi-pass membrane protein</topology>
    </subcellularLocation>
</comment>
<dbReference type="SMART" id="SM00052">
    <property type="entry name" value="EAL"/>
    <property type="match status" value="1"/>
</dbReference>
<dbReference type="SUPFAM" id="SSF141868">
    <property type="entry name" value="EAL domain-like"/>
    <property type="match status" value="1"/>
</dbReference>
<evidence type="ECO:0000259" key="11">
    <source>
        <dbReference type="PROSITE" id="PS50883"/>
    </source>
</evidence>
<evidence type="ECO:0000256" key="5">
    <source>
        <dbReference type="ARBA" id="ARBA00022692"/>
    </source>
</evidence>
<evidence type="ECO:0000256" key="3">
    <source>
        <dbReference type="ARBA" id="ARBA00022475"/>
    </source>
</evidence>
<evidence type="ECO:0000256" key="1">
    <source>
        <dbReference type="ARBA" id="ARBA00004651"/>
    </source>
</evidence>
<keyword evidence="7 10" id="KW-1133">Transmembrane helix</keyword>
<name>A0A2T7B2L2_9ENTR</name>
<evidence type="ECO:0000256" key="2">
    <source>
        <dbReference type="ARBA" id="ARBA00012282"/>
    </source>
</evidence>
<dbReference type="InterPro" id="IPR035919">
    <property type="entry name" value="EAL_sf"/>
</dbReference>
<gene>
    <name evidence="12" type="ORF">BS411_15585</name>
</gene>
<keyword evidence="8 10" id="KW-0472">Membrane</keyword>
<evidence type="ECO:0000256" key="10">
    <source>
        <dbReference type="SAM" id="Phobius"/>
    </source>
</evidence>
<comment type="catalytic activity">
    <reaction evidence="9">
        <text>3',3'-c-di-GMP + H2O = 5'-phosphoguanylyl(3'-&gt;5')guanosine + H(+)</text>
        <dbReference type="Rhea" id="RHEA:24902"/>
        <dbReference type="ChEBI" id="CHEBI:15377"/>
        <dbReference type="ChEBI" id="CHEBI:15378"/>
        <dbReference type="ChEBI" id="CHEBI:58754"/>
        <dbReference type="ChEBI" id="CHEBI:58805"/>
        <dbReference type="EC" id="3.1.4.52"/>
    </reaction>
</comment>